<sequence>MINTTYDVRVWRVLTNKNKGGNTYTARWVTAEKSWRETFTTRALAESFRAELLTAIRQGKAFDLATGRPAEYAGQRGQSVTWWALMCEYVDHRWDDAAPNTRRSIADALATATLSLVASGAGKPSKPDIRRAVSKWAAHKPRRTAGEMPTDIARAVAWLEKNTVPVAALADEAVILGTLKGISRTLTGKTASGTTIARKRAVFYNVLDYAVSPAKLLSNNPLISVKWKRPKIAEEISPRRVVNPQQAEALLTAVGKTMDQLTAFFAAMYYAALRPAEAVGLTLDEIDLPAPGNGDEWGWFLLGDSAPAVGADWTGNGQRRESRELKHRARKAVRPVPIPPPLVAILRSHIAKHGVSPDGHLFVGERGGPLSESVYGRVWQKARTAALGEAEAASPLAERPYDLRHACVSTWLNAGVPATQVAEWAGHSVNVLLRVYAKCIVGQDATARKLISAALKASHSAD</sequence>
<evidence type="ECO:0000313" key="4">
    <source>
        <dbReference type="EMBL" id="MFC3983190.1"/>
    </source>
</evidence>
<name>A0ABV8F5B8_9ACTN</name>
<evidence type="ECO:0000259" key="3">
    <source>
        <dbReference type="PROSITE" id="PS51898"/>
    </source>
</evidence>
<feature type="domain" description="Tyr recombinase" evidence="3">
    <location>
        <begin position="237"/>
        <end position="450"/>
    </location>
</feature>
<evidence type="ECO:0000256" key="1">
    <source>
        <dbReference type="ARBA" id="ARBA00023172"/>
    </source>
</evidence>
<accession>A0ABV8F5B8</accession>
<protein>
    <submittedName>
        <fullName evidence="4">Tyrosine-type recombinase/integrase</fullName>
    </submittedName>
</protein>
<reference evidence="5" key="1">
    <citation type="journal article" date="2019" name="Int. J. Syst. Evol. Microbiol.">
        <title>The Global Catalogue of Microorganisms (GCM) 10K type strain sequencing project: providing services to taxonomists for standard genome sequencing and annotation.</title>
        <authorList>
            <consortium name="The Broad Institute Genomics Platform"/>
            <consortium name="The Broad Institute Genome Sequencing Center for Infectious Disease"/>
            <person name="Wu L."/>
            <person name="Ma J."/>
        </authorList>
    </citation>
    <scope>NUCLEOTIDE SEQUENCE [LARGE SCALE GENOMIC DNA]</scope>
    <source>
        <strain evidence="5">TBRC 7912</strain>
    </source>
</reference>
<dbReference type="PANTHER" id="PTHR30349:SF64">
    <property type="entry name" value="PROPHAGE INTEGRASE INTD-RELATED"/>
    <property type="match status" value="1"/>
</dbReference>
<gene>
    <name evidence="4" type="ORF">ACFOYY_23870</name>
</gene>
<evidence type="ECO:0000313" key="5">
    <source>
        <dbReference type="Proteomes" id="UP001595698"/>
    </source>
</evidence>
<dbReference type="InterPro" id="IPR002104">
    <property type="entry name" value="Integrase_catalytic"/>
</dbReference>
<dbReference type="EMBL" id="JBHSBC010000023">
    <property type="protein sequence ID" value="MFC3983190.1"/>
    <property type="molecule type" value="Genomic_DNA"/>
</dbReference>
<dbReference type="PROSITE" id="PS51898">
    <property type="entry name" value="TYR_RECOMBINASE"/>
    <property type="match status" value="1"/>
</dbReference>
<dbReference type="RefSeq" id="WP_386192147.1">
    <property type="nucleotide sequence ID" value="NZ_JBHSBC010000023.1"/>
</dbReference>
<dbReference type="Proteomes" id="UP001595698">
    <property type="component" value="Unassembled WGS sequence"/>
</dbReference>
<comment type="caution">
    <text evidence="4">The sequence shown here is derived from an EMBL/GenBank/DDBJ whole genome shotgun (WGS) entry which is preliminary data.</text>
</comment>
<feature type="region of interest" description="Disordered" evidence="2">
    <location>
        <begin position="311"/>
        <end position="331"/>
    </location>
</feature>
<dbReference type="PANTHER" id="PTHR30349">
    <property type="entry name" value="PHAGE INTEGRASE-RELATED"/>
    <property type="match status" value="1"/>
</dbReference>
<dbReference type="InterPro" id="IPR050090">
    <property type="entry name" value="Tyrosine_recombinase_XerCD"/>
</dbReference>
<proteinExistence type="predicted"/>
<keyword evidence="5" id="KW-1185">Reference proteome</keyword>
<dbReference type="SUPFAM" id="SSF56349">
    <property type="entry name" value="DNA breaking-rejoining enzymes"/>
    <property type="match status" value="1"/>
</dbReference>
<evidence type="ECO:0000256" key="2">
    <source>
        <dbReference type="SAM" id="MobiDB-lite"/>
    </source>
</evidence>
<dbReference type="InterPro" id="IPR011010">
    <property type="entry name" value="DNA_brk_join_enz"/>
</dbReference>
<dbReference type="InterPro" id="IPR013762">
    <property type="entry name" value="Integrase-like_cat_sf"/>
</dbReference>
<keyword evidence="1" id="KW-0233">DNA recombination</keyword>
<dbReference type="Gene3D" id="1.10.443.10">
    <property type="entry name" value="Intergrase catalytic core"/>
    <property type="match status" value="1"/>
</dbReference>
<dbReference type="Pfam" id="PF00589">
    <property type="entry name" value="Phage_integrase"/>
    <property type="match status" value="1"/>
</dbReference>
<organism evidence="4 5">
    <name type="scientific">Streptosporangium jomthongense</name>
    <dbReference type="NCBI Taxonomy" id="1193683"/>
    <lineage>
        <taxon>Bacteria</taxon>
        <taxon>Bacillati</taxon>
        <taxon>Actinomycetota</taxon>
        <taxon>Actinomycetes</taxon>
        <taxon>Streptosporangiales</taxon>
        <taxon>Streptosporangiaceae</taxon>
        <taxon>Streptosporangium</taxon>
    </lineage>
</organism>